<dbReference type="AlphaFoldDB" id="A0A8H9G289"/>
<name>A0A8H9G289_9SPHI</name>
<comment type="caution">
    <text evidence="4">The sequence shown here is derived from an EMBL/GenBank/DDBJ whole genome shotgun (WGS) entry which is preliminary data.</text>
</comment>
<sequence length="633" mass="72652">MMGKIRIFAFIAVLFHLNAHAQYEVSDIPKELLSRASATVREEHQTFNILSPSEMIETGRRVITIHNNAGEDYNRIEFSYDKSRQIKNIKGEVLDADGKTVKKFSVKDFKDYSASEESTLFTNARIKYLAPSLSSFPYTVVIDYEIRYNQTLAINSWRPDFYDDVSVQKSSYEILADPNNKLRILKKNLKSEGKEEIKGKQKSYSWEVSNIPAVRSEPYSPNRFETGMRVFVVPESFEYYKHAGQVNSWNDFGNWLNVNLLKDKRKLPDATIAKVNDLCKDLKTDKEKAKALYEYLQQKTRYISVQIGIGGQEPFPASDVDRLGYGDCKALVNYMQALLDVVKIPSYYCIVEAGNRKMDVDPEFANLIDGNHIILCLPFENDTTWLECTSQELPFGYLGDFTDDRLVLAVTENGGKIMRTAVYSYDQNLQHRKSSFVLSPEGKISGTINTEFAGTQFENHFVNVKKIKDDQIKNLRRQYDINRIQFNDIKYSINDGPKLSLTEELSIEAENFGIKNNNNITVFPNFLNRISPIPDIRNRSNLVKITRGYTDIDETEIQLPDNLQHVIIPLKKKFEVPMGVYELTVDIKDGKMVCYRKLQIKEGVYPATSYADFSNFMLEVSLLDGTKYNLALK</sequence>
<protein>
    <recommendedName>
        <fullName evidence="3">DUF3857 domain-containing protein</fullName>
    </recommendedName>
</protein>
<reference evidence="4" key="2">
    <citation type="submission" date="2020-09" db="EMBL/GenBank/DDBJ databases">
        <authorList>
            <person name="Sun Q."/>
            <person name="Zhou Y."/>
        </authorList>
    </citation>
    <scope>NUCLEOTIDE SEQUENCE</scope>
    <source>
        <strain evidence="4">CGMCC 1.15966</strain>
    </source>
</reference>
<keyword evidence="5" id="KW-1185">Reference proteome</keyword>
<dbReference type="InterPro" id="IPR038765">
    <property type="entry name" value="Papain-like_cys_pep_sf"/>
</dbReference>
<dbReference type="EMBL" id="BMKM01000010">
    <property type="protein sequence ID" value="GGE30405.1"/>
    <property type="molecule type" value="Genomic_DNA"/>
</dbReference>
<evidence type="ECO:0000256" key="1">
    <source>
        <dbReference type="SAM" id="Coils"/>
    </source>
</evidence>
<feature type="chain" id="PRO_5034169734" description="DUF3857 domain-containing protein" evidence="2">
    <location>
        <begin position="22"/>
        <end position="633"/>
    </location>
</feature>
<reference evidence="4" key="1">
    <citation type="journal article" date="2014" name="Int. J. Syst. Evol. Microbiol.">
        <title>Complete genome sequence of Corynebacterium casei LMG S-19264T (=DSM 44701T), isolated from a smear-ripened cheese.</title>
        <authorList>
            <consortium name="US DOE Joint Genome Institute (JGI-PGF)"/>
            <person name="Walter F."/>
            <person name="Albersmeier A."/>
            <person name="Kalinowski J."/>
            <person name="Ruckert C."/>
        </authorList>
    </citation>
    <scope>NUCLEOTIDE SEQUENCE</scope>
    <source>
        <strain evidence="4">CGMCC 1.15966</strain>
    </source>
</reference>
<evidence type="ECO:0000313" key="4">
    <source>
        <dbReference type="EMBL" id="GGE30405.1"/>
    </source>
</evidence>
<proteinExistence type="predicted"/>
<feature type="domain" description="DUF3857" evidence="3">
    <location>
        <begin position="57"/>
        <end position="214"/>
    </location>
</feature>
<organism evidence="4 5">
    <name type="scientific">Sphingobacterium cellulitidis</name>
    <dbReference type="NCBI Taxonomy" id="1768011"/>
    <lineage>
        <taxon>Bacteria</taxon>
        <taxon>Pseudomonadati</taxon>
        <taxon>Bacteroidota</taxon>
        <taxon>Sphingobacteriia</taxon>
        <taxon>Sphingobacteriales</taxon>
        <taxon>Sphingobacteriaceae</taxon>
        <taxon>Sphingobacterium</taxon>
    </lineage>
</organism>
<evidence type="ECO:0000256" key="2">
    <source>
        <dbReference type="SAM" id="SignalP"/>
    </source>
</evidence>
<dbReference type="Gene3D" id="2.60.120.1130">
    <property type="match status" value="1"/>
</dbReference>
<dbReference type="Gene3D" id="2.60.40.3140">
    <property type="match status" value="1"/>
</dbReference>
<evidence type="ECO:0000313" key="5">
    <source>
        <dbReference type="Proteomes" id="UP000614460"/>
    </source>
</evidence>
<dbReference type="Proteomes" id="UP000614460">
    <property type="component" value="Unassembled WGS sequence"/>
</dbReference>
<dbReference type="Pfam" id="PF12969">
    <property type="entry name" value="DUF3857"/>
    <property type="match status" value="1"/>
</dbReference>
<evidence type="ECO:0000259" key="3">
    <source>
        <dbReference type="Pfam" id="PF12969"/>
    </source>
</evidence>
<dbReference type="Gene3D" id="3.10.620.30">
    <property type="match status" value="1"/>
</dbReference>
<dbReference type="InterPro" id="IPR024618">
    <property type="entry name" value="DUF3857"/>
</dbReference>
<gene>
    <name evidence="4" type="ORF">GCM10011516_30270</name>
</gene>
<dbReference type="RefSeq" id="WP_182499545.1">
    <property type="nucleotide sequence ID" value="NZ_BMKM01000010.1"/>
</dbReference>
<dbReference type="SUPFAM" id="SSF54001">
    <property type="entry name" value="Cysteine proteinases"/>
    <property type="match status" value="1"/>
</dbReference>
<accession>A0A8H9G289</accession>
<feature type="coiled-coil region" evidence="1">
    <location>
        <begin position="272"/>
        <end position="299"/>
    </location>
</feature>
<keyword evidence="2" id="KW-0732">Signal</keyword>
<feature type="signal peptide" evidence="2">
    <location>
        <begin position="1"/>
        <end position="21"/>
    </location>
</feature>
<keyword evidence="1" id="KW-0175">Coiled coil</keyword>